<geneLocation type="plasmid" evidence="1">
    <name>pRp12D01</name>
</geneLocation>
<accession>C6BPJ1</accession>
<gene>
    <name evidence="1" type="ordered locus">Rpic12D_4881</name>
</gene>
<proteinExistence type="predicted"/>
<sequence>MKKPKTAERPKPPRRDCKQAKTWQLYYEAMARWNEAAADTVAVTFPDSEAVRLAKMEASRFQDGARQIAQGTHPNIVSGVWK</sequence>
<protein>
    <submittedName>
        <fullName evidence="1">Uncharacterized protein</fullName>
    </submittedName>
</protein>
<name>C6BPJ1_RALP1</name>
<evidence type="ECO:0000313" key="1">
    <source>
        <dbReference type="EMBL" id="ACS66115.1"/>
    </source>
</evidence>
<dbReference type="AlphaFoldDB" id="C6BPJ1"/>
<dbReference type="HOGENOM" id="CLU_2555813_0_0_4"/>
<organism evidence="1">
    <name type="scientific">Ralstonia pickettii (strain 12D)</name>
    <dbReference type="NCBI Taxonomy" id="428406"/>
    <lineage>
        <taxon>Bacteria</taxon>
        <taxon>Pseudomonadati</taxon>
        <taxon>Pseudomonadota</taxon>
        <taxon>Betaproteobacteria</taxon>
        <taxon>Burkholderiales</taxon>
        <taxon>Burkholderiaceae</taxon>
        <taxon>Ralstonia</taxon>
    </lineage>
</organism>
<reference evidence="1" key="1">
    <citation type="submission" date="2009-06" db="EMBL/GenBank/DDBJ databases">
        <title>Complete sequence plasmid 1 of Ralstonia pickettii 12D.</title>
        <authorList>
            <consortium name="US DOE Joint Genome Institute"/>
            <person name="Lucas S."/>
            <person name="Copeland A."/>
            <person name="Lapidus A."/>
            <person name="Glavina del Rio T."/>
            <person name="Dalin E."/>
            <person name="Tice H."/>
            <person name="Bruce D."/>
            <person name="Goodwin L."/>
            <person name="Pitluck S."/>
            <person name="Sims D."/>
            <person name="Meincke L."/>
            <person name="Brettin T."/>
            <person name="Detter J.C."/>
            <person name="Han C."/>
            <person name="Larimer F."/>
            <person name="Land M."/>
            <person name="Hauser L."/>
            <person name="Kyrpides N."/>
            <person name="Ovchinnikova G."/>
            <person name="Marsh T."/>
            <person name="Richardson P."/>
        </authorList>
    </citation>
    <scope>NUCLEOTIDE SEQUENCE [LARGE SCALE GENOMIC DNA]</scope>
    <source>
        <plasmid evidence="1">12D</plasmid>
        <plasmid evidence="1">pRp12D01</plasmid>
    </source>
</reference>
<dbReference type="EMBL" id="CP001646">
    <property type="protein sequence ID" value="ACS66115.1"/>
    <property type="molecule type" value="Genomic_DNA"/>
</dbReference>
<keyword evidence="1" id="KW-0614">Plasmid</keyword>
<dbReference type="KEGG" id="rpf:Rpic12D_4881"/>